<dbReference type="PROSITE" id="PS00893">
    <property type="entry name" value="NUDIX_BOX"/>
    <property type="match status" value="1"/>
</dbReference>
<comment type="caution">
    <text evidence="4">The sequence shown here is derived from an EMBL/GenBank/DDBJ whole genome shotgun (WGS) entry which is preliminary data.</text>
</comment>
<evidence type="ECO:0000313" key="4">
    <source>
        <dbReference type="EMBL" id="GAA1858605.1"/>
    </source>
</evidence>
<accession>A0ABN2N9I1</accession>
<proteinExistence type="predicted"/>
<protein>
    <submittedName>
        <fullName evidence="4">NUDIX domain-containing protein</fullName>
    </submittedName>
</protein>
<evidence type="ECO:0000256" key="2">
    <source>
        <dbReference type="ARBA" id="ARBA00022801"/>
    </source>
</evidence>
<dbReference type="InterPro" id="IPR020084">
    <property type="entry name" value="NUDIX_hydrolase_CS"/>
</dbReference>
<keyword evidence="2" id="KW-0378">Hydrolase</keyword>
<dbReference type="PANTHER" id="PTHR43046">
    <property type="entry name" value="GDP-MANNOSE MANNOSYL HYDROLASE"/>
    <property type="match status" value="1"/>
</dbReference>
<comment type="cofactor">
    <cofactor evidence="1">
        <name>Mg(2+)</name>
        <dbReference type="ChEBI" id="CHEBI:18420"/>
    </cofactor>
</comment>
<evidence type="ECO:0000259" key="3">
    <source>
        <dbReference type="PROSITE" id="PS51462"/>
    </source>
</evidence>
<dbReference type="Proteomes" id="UP001500449">
    <property type="component" value="Unassembled WGS sequence"/>
</dbReference>
<evidence type="ECO:0000256" key="1">
    <source>
        <dbReference type="ARBA" id="ARBA00001946"/>
    </source>
</evidence>
<gene>
    <name evidence="4" type="ORF">GCM10009836_43510</name>
</gene>
<organism evidence="4 5">
    <name type="scientific">Pseudonocardia ailaonensis</name>
    <dbReference type="NCBI Taxonomy" id="367279"/>
    <lineage>
        <taxon>Bacteria</taxon>
        <taxon>Bacillati</taxon>
        <taxon>Actinomycetota</taxon>
        <taxon>Actinomycetes</taxon>
        <taxon>Pseudonocardiales</taxon>
        <taxon>Pseudonocardiaceae</taxon>
        <taxon>Pseudonocardia</taxon>
    </lineage>
</organism>
<name>A0ABN2N9I1_9PSEU</name>
<dbReference type="RefSeq" id="WP_344420014.1">
    <property type="nucleotide sequence ID" value="NZ_BAAAQK010000017.1"/>
</dbReference>
<dbReference type="PROSITE" id="PS51462">
    <property type="entry name" value="NUDIX"/>
    <property type="match status" value="1"/>
</dbReference>
<evidence type="ECO:0000313" key="5">
    <source>
        <dbReference type="Proteomes" id="UP001500449"/>
    </source>
</evidence>
<dbReference type="SUPFAM" id="SSF55811">
    <property type="entry name" value="Nudix"/>
    <property type="match status" value="1"/>
</dbReference>
<dbReference type="InterPro" id="IPR015797">
    <property type="entry name" value="NUDIX_hydrolase-like_dom_sf"/>
</dbReference>
<sequence length="156" mass="17649">MTRTDYLDDPDAPKPNSIVIALSAFVLDDAGRLLMIRRTDNDKHAIPGGRHELGETMTEAVIRETIEETGITVEVTGLIGIYSNPHHVMAYDDGEVRQEFSICFRARPLSGEPRTSDESSEVRWVDTTQLDELDIHPSIRLRIDHGLQDRTEPFYT</sequence>
<reference evidence="4 5" key="1">
    <citation type="journal article" date="2019" name="Int. J. Syst. Evol. Microbiol.">
        <title>The Global Catalogue of Microorganisms (GCM) 10K type strain sequencing project: providing services to taxonomists for standard genome sequencing and annotation.</title>
        <authorList>
            <consortium name="The Broad Institute Genomics Platform"/>
            <consortium name="The Broad Institute Genome Sequencing Center for Infectious Disease"/>
            <person name="Wu L."/>
            <person name="Ma J."/>
        </authorList>
    </citation>
    <scope>NUCLEOTIDE SEQUENCE [LARGE SCALE GENOMIC DNA]</scope>
    <source>
        <strain evidence="4 5">JCM 16009</strain>
    </source>
</reference>
<dbReference type="Gene3D" id="3.90.79.10">
    <property type="entry name" value="Nucleoside Triphosphate Pyrophosphohydrolase"/>
    <property type="match status" value="1"/>
</dbReference>
<dbReference type="Pfam" id="PF00293">
    <property type="entry name" value="NUDIX"/>
    <property type="match status" value="1"/>
</dbReference>
<keyword evidence="5" id="KW-1185">Reference proteome</keyword>
<dbReference type="EMBL" id="BAAAQK010000017">
    <property type="protein sequence ID" value="GAA1858605.1"/>
    <property type="molecule type" value="Genomic_DNA"/>
</dbReference>
<dbReference type="PANTHER" id="PTHR43046:SF16">
    <property type="entry name" value="ADP-RIBOSE PYROPHOSPHATASE YJHB-RELATED"/>
    <property type="match status" value="1"/>
</dbReference>
<feature type="domain" description="Nudix hydrolase" evidence="3">
    <location>
        <begin position="17"/>
        <end position="147"/>
    </location>
</feature>
<dbReference type="InterPro" id="IPR000086">
    <property type="entry name" value="NUDIX_hydrolase_dom"/>
</dbReference>